<evidence type="ECO:0000313" key="1">
    <source>
        <dbReference type="EMBL" id="TFC94574.1"/>
    </source>
</evidence>
<dbReference type="RefSeq" id="WP_134432731.1">
    <property type="nucleotide sequence ID" value="NZ_SOGQ01000083.1"/>
</dbReference>
<name>A0ABY2IWJ9_9MICO</name>
<comment type="caution">
    <text evidence="1">The sequence shown here is derived from an EMBL/GenBank/DDBJ whole genome shotgun (WGS) entry which is preliminary data.</text>
</comment>
<proteinExistence type="predicted"/>
<keyword evidence="2" id="KW-1185">Reference proteome</keyword>
<evidence type="ECO:0008006" key="3">
    <source>
        <dbReference type="Google" id="ProtNLM"/>
    </source>
</evidence>
<evidence type="ECO:0000313" key="2">
    <source>
        <dbReference type="Proteomes" id="UP000297853"/>
    </source>
</evidence>
<protein>
    <recommendedName>
        <fullName evidence="3">HK97 gp10 family phage protein</fullName>
    </recommendedName>
</protein>
<accession>A0ABY2IWJ9</accession>
<dbReference type="Proteomes" id="UP000297853">
    <property type="component" value="Unassembled WGS sequence"/>
</dbReference>
<sequence>MIRLDVYNSRELQATILSIRRAPKEIQAQIRKHTKAMAAPEYRKAMAESAETRLEHRVLVQTGTVAVSNQNIKLSSGASTRALSGGLKPSENAAAIEFGTKRDLVRTYDRRSRKGGTHKVTRHTRQQLRPLNRKGYVFYPAVTSLIPRIASLWVQTTVRTFHEALEGK</sequence>
<gene>
    <name evidence="1" type="ORF">E3T28_14830</name>
</gene>
<organism evidence="1 2">
    <name type="scientific">Cryobacterium sinapicolor</name>
    <dbReference type="NCBI Taxonomy" id="1259236"/>
    <lineage>
        <taxon>Bacteria</taxon>
        <taxon>Bacillati</taxon>
        <taxon>Actinomycetota</taxon>
        <taxon>Actinomycetes</taxon>
        <taxon>Micrococcales</taxon>
        <taxon>Microbacteriaceae</taxon>
        <taxon>Cryobacterium</taxon>
    </lineage>
</organism>
<reference evidence="1 2" key="1">
    <citation type="submission" date="2019-03" db="EMBL/GenBank/DDBJ databases">
        <title>Genomics of glacier-inhabiting Cryobacterium strains.</title>
        <authorList>
            <person name="Liu Q."/>
            <person name="Xin Y.-H."/>
        </authorList>
    </citation>
    <scope>NUCLEOTIDE SEQUENCE [LARGE SCALE GENOMIC DNA]</scope>
    <source>
        <strain evidence="1 2">TMT1-23-1</strain>
    </source>
</reference>
<dbReference type="EMBL" id="SOGQ01000083">
    <property type="protein sequence ID" value="TFC94574.1"/>
    <property type="molecule type" value="Genomic_DNA"/>
</dbReference>